<feature type="domain" description="HTH tetR-type" evidence="3">
    <location>
        <begin position="22"/>
        <end position="82"/>
    </location>
</feature>
<dbReference type="PANTHER" id="PTHR30055:SF153">
    <property type="entry name" value="HTH-TYPE TRANSCRIPTIONAL REPRESSOR RV3405C"/>
    <property type="match status" value="1"/>
</dbReference>
<dbReference type="STRING" id="47312.SAMN04489765_1337"/>
<dbReference type="SUPFAM" id="SSF46689">
    <property type="entry name" value="Homeodomain-like"/>
    <property type="match status" value="1"/>
</dbReference>
<name>A0A1H1CRE4_9ACTN</name>
<dbReference type="EMBL" id="FNLF01000002">
    <property type="protein sequence ID" value="SDQ66763.1"/>
    <property type="molecule type" value="Genomic_DNA"/>
</dbReference>
<dbReference type="Gene3D" id="1.10.357.10">
    <property type="entry name" value="Tetracycline Repressor, domain 2"/>
    <property type="match status" value="1"/>
</dbReference>
<dbReference type="Proteomes" id="UP000183053">
    <property type="component" value="Unassembled WGS sequence"/>
</dbReference>
<dbReference type="OrthoDB" id="6077212at2"/>
<dbReference type="AlphaFoldDB" id="A0A1H1CRE4"/>
<dbReference type="GO" id="GO:0003700">
    <property type="term" value="F:DNA-binding transcription factor activity"/>
    <property type="evidence" value="ECO:0007669"/>
    <property type="project" value="TreeGrafter"/>
</dbReference>
<keyword evidence="1 2" id="KW-0238">DNA-binding</keyword>
<sequence>MTRPGASLPDLLLQAGARADVGDADAHVYRAALRVLSREGTRHVTVDKIAAEAGSSRMTLFRRLGSKDDILAAALAWSLGRLFAQTAEVVATTPDIPTRIQEVFVLCCRAGRGLLPSDPRERAELFADERLDTVRHGIGFIRGMIVREQEAGTMPGDAADVRADALVRLTTACFVVSPAPFDLDDDEAARAYARTALVPLVQ</sequence>
<accession>A0A1H1CRE4</accession>
<feature type="DNA-binding region" description="H-T-H motif" evidence="2">
    <location>
        <begin position="45"/>
        <end position="64"/>
    </location>
</feature>
<evidence type="ECO:0000313" key="4">
    <source>
        <dbReference type="EMBL" id="SDQ66763.1"/>
    </source>
</evidence>
<dbReference type="InterPro" id="IPR001647">
    <property type="entry name" value="HTH_TetR"/>
</dbReference>
<dbReference type="GO" id="GO:0000976">
    <property type="term" value="F:transcription cis-regulatory region binding"/>
    <property type="evidence" value="ECO:0007669"/>
    <property type="project" value="TreeGrafter"/>
</dbReference>
<dbReference type="InterPro" id="IPR009057">
    <property type="entry name" value="Homeodomain-like_sf"/>
</dbReference>
<dbReference type="InterPro" id="IPR050109">
    <property type="entry name" value="HTH-type_TetR-like_transc_reg"/>
</dbReference>
<evidence type="ECO:0000256" key="1">
    <source>
        <dbReference type="ARBA" id="ARBA00023125"/>
    </source>
</evidence>
<dbReference type="PANTHER" id="PTHR30055">
    <property type="entry name" value="HTH-TYPE TRANSCRIPTIONAL REGULATOR RUTR"/>
    <property type="match status" value="1"/>
</dbReference>
<evidence type="ECO:0000256" key="2">
    <source>
        <dbReference type="PROSITE-ProRule" id="PRU00335"/>
    </source>
</evidence>
<reference evidence="5" key="1">
    <citation type="submission" date="2016-10" db="EMBL/GenBank/DDBJ databases">
        <authorList>
            <person name="Varghese N."/>
            <person name="Submissions S."/>
        </authorList>
    </citation>
    <scope>NUCLEOTIDE SEQUENCE [LARGE SCALE GENOMIC DNA]</scope>
    <source>
        <strain evidence="5">DSM 44142</strain>
    </source>
</reference>
<dbReference type="PROSITE" id="PS50977">
    <property type="entry name" value="HTH_TETR_2"/>
    <property type="match status" value="1"/>
</dbReference>
<organism evidence="4 5">
    <name type="scientific">Tsukamurella pulmonis</name>
    <dbReference type="NCBI Taxonomy" id="47312"/>
    <lineage>
        <taxon>Bacteria</taxon>
        <taxon>Bacillati</taxon>
        <taxon>Actinomycetota</taxon>
        <taxon>Actinomycetes</taxon>
        <taxon>Mycobacteriales</taxon>
        <taxon>Tsukamurellaceae</taxon>
        <taxon>Tsukamurella</taxon>
    </lineage>
</organism>
<gene>
    <name evidence="4" type="ORF">SAMN04489765_1337</name>
</gene>
<protein>
    <submittedName>
        <fullName evidence="4">DNA-binding transcriptional regulator, AcrR family</fullName>
    </submittedName>
</protein>
<dbReference type="RefSeq" id="WP_068532718.1">
    <property type="nucleotide sequence ID" value="NZ_AP025457.1"/>
</dbReference>
<dbReference type="Pfam" id="PF00440">
    <property type="entry name" value="TetR_N"/>
    <property type="match status" value="1"/>
</dbReference>
<evidence type="ECO:0000313" key="5">
    <source>
        <dbReference type="Proteomes" id="UP000183053"/>
    </source>
</evidence>
<keyword evidence="5" id="KW-1185">Reference proteome</keyword>
<proteinExistence type="predicted"/>
<evidence type="ECO:0000259" key="3">
    <source>
        <dbReference type="PROSITE" id="PS50977"/>
    </source>
</evidence>